<evidence type="ECO:0000256" key="1">
    <source>
        <dbReference type="ARBA" id="ARBA00034497"/>
    </source>
</evidence>
<dbReference type="RefSeq" id="XP_030760155.1">
    <property type="nucleotide sequence ID" value="XM_030904295.1"/>
</dbReference>
<dbReference type="GeneID" id="115885397"/>
<dbReference type="InterPro" id="IPR033473">
    <property type="entry name" value="Atos-like_C"/>
</dbReference>
<proteinExistence type="inferred from homology"/>
<feature type="compositionally biased region" description="Acidic residues" evidence="2">
    <location>
        <begin position="367"/>
        <end position="378"/>
    </location>
</feature>
<evidence type="ECO:0000313" key="7">
    <source>
        <dbReference type="RefSeq" id="XP_030760158.1"/>
    </source>
</evidence>
<evidence type="ECO:0000313" key="5">
    <source>
        <dbReference type="RefSeq" id="XP_030760155.1"/>
    </source>
</evidence>
<dbReference type="OrthoDB" id="8625101at2759"/>
<dbReference type="Pfam" id="PF13915">
    <property type="entry name" value="DUF4210"/>
    <property type="match status" value="1"/>
</dbReference>
<dbReference type="PANTHER" id="PTHR13199">
    <property type="entry name" value="GH03947P"/>
    <property type="match status" value="1"/>
</dbReference>
<dbReference type="RefSeq" id="XP_030760158.1">
    <property type="nucleotide sequence ID" value="XM_030904298.1"/>
</dbReference>
<protein>
    <submittedName>
        <fullName evidence="5 6">Protein FAM214A</fullName>
    </submittedName>
</protein>
<dbReference type="SMART" id="SM01177">
    <property type="entry name" value="DUF4210"/>
    <property type="match status" value="1"/>
</dbReference>
<feature type="region of interest" description="Disordered" evidence="2">
    <location>
        <begin position="367"/>
        <end position="391"/>
    </location>
</feature>
<feature type="domain" description="Atos-like conserved" evidence="3">
    <location>
        <begin position="498"/>
        <end position="557"/>
    </location>
</feature>
<dbReference type="KEGG" id="soy:115885397"/>
<evidence type="ECO:0000313" key="6">
    <source>
        <dbReference type="RefSeq" id="XP_030760156.1"/>
    </source>
</evidence>
<dbReference type="PANTHER" id="PTHR13199:SF11">
    <property type="entry name" value="PROTEIN ATOSSA"/>
    <property type="match status" value="1"/>
</dbReference>
<organism evidence="4 6">
    <name type="scientific">Sitophilus oryzae</name>
    <name type="common">Rice weevil</name>
    <name type="synonym">Curculio oryzae</name>
    <dbReference type="NCBI Taxonomy" id="7048"/>
    <lineage>
        <taxon>Eukaryota</taxon>
        <taxon>Metazoa</taxon>
        <taxon>Ecdysozoa</taxon>
        <taxon>Arthropoda</taxon>
        <taxon>Hexapoda</taxon>
        <taxon>Insecta</taxon>
        <taxon>Pterygota</taxon>
        <taxon>Neoptera</taxon>
        <taxon>Endopterygota</taxon>
        <taxon>Coleoptera</taxon>
        <taxon>Polyphaga</taxon>
        <taxon>Cucujiformia</taxon>
        <taxon>Curculionidae</taxon>
        <taxon>Dryophthorinae</taxon>
        <taxon>Sitophilus</taxon>
    </lineage>
</organism>
<feature type="region of interest" description="Disordered" evidence="2">
    <location>
        <begin position="34"/>
        <end position="53"/>
    </location>
</feature>
<gene>
    <name evidence="5 6 7" type="primary">LOC115885397</name>
</gene>
<dbReference type="AlphaFoldDB" id="A0A6J2YA95"/>
<sequence length="693" mass="77187">MHSSILKPESSGNVAPNETEVLSALAALVTEGRVPGPPLGDAPGKSKDFHEGPHCPYQKKGLGNHQCNKKNLLCQKYRNTREIVQKLGKKKQFQLCIEVFLACACHSSTEDSLEATVSLDDAFLLEQWHFSVCQKRDTPGCFNLTQLVSAVRSQLYFSQLTAWLVTQHESDRKIAPENLRYRLTTPENLLAPPKFTLTATKHEFPHVDLGNSKILSASFFAGPRNPTHPTVDCAKCRGNSKSGVMEAKNDLVDDRLHSWCTVKGKHRCDDVEDCDSSRKTPGECSNKRLCHPNENKNEQDLENWKKDKGQLLLDAIERSGRNCDKNPRDIFSFNVPVHSNNNNNSNKKRCDSVVVLKSGVRKRITFEEEDNNDVEESQDSSKVPSGSQACDIPTASEQAKFRRNLGNAASMVFHSRTGLPLTSSPAPVRKGRTSFDFDSTLNSVSAIKSALFSNSFSTDDESESEGSIVSPCSPEIYAGARRDTCPAVYRRKGQSCSLLGSFEESVLNGRLEPVSTVHGFTAELGASGSFVPKHVFLPVTVFFYSFGDNDQVSSPYLGHINLGKKGYNVPKSGTVQVTLFNPLGTVVKMFVIMYDLSDMPPNSQTFMRQRTLYMPTKCQHGDSAQWGPKWLRYVIHLRFLSSKSNKIYLHSDIRMIVSRKSDMDTATAHDIDMSYELRSFVHAPANPRFSPRK</sequence>
<accession>A0A6J2YA95</accession>
<comment type="similarity">
    <text evidence="1">Belongs to the ATOS family.</text>
</comment>
<evidence type="ECO:0000313" key="4">
    <source>
        <dbReference type="Proteomes" id="UP000504635"/>
    </source>
</evidence>
<reference evidence="5 6" key="1">
    <citation type="submission" date="2025-04" db="UniProtKB">
        <authorList>
            <consortium name="RefSeq"/>
        </authorList>
    </citation>
    <scope>IDENTIFICATION</scope>
    <source>
        <tissue evidence="5 6">Gonads</tissue>
    </source>
</reference>
<name>A0A6J2YA95_SITOR</name>
<dbReference type="InterPro" id="IPR051506">
    <property type="entry name" value="ATOS_Transcription_Regulators"/>
</dbReference>
<feature type="compositionally biased region" description="Basic and acidic residues" evidence="2">
    <location>
        <begin position="44"/>
        <end position="53"/>
    </location>
</feature>
<dbReference type="CTD" id="36243"/>
<dbReference type="Pfam" id="PF13889">
    <property type="entry name" value="Chromosome_seg"/>
    <property type="match status" value="1"/>
</dbReference>
<dbReference type="RefSeq" id="XP_030760156.1">
    <property type="nucleotide sequence ID" value="XM_030904296.1"/>
</dbReference>
<evidence type="ECO:0000256" key="2">
    <source>
        <dbReference type="SAM" id="MobiDB-lite"/>
    </source>
</evidence>
<evidence type="ECO:0000259" key="3">
    <source>
        <dbReference type="SMART" id="SM01177"/>
    </source>
</evidence>
<dbReference type="Proteomes" id="UP000504635">
    <property type="component" value="Unplaced"/>
</dbReference>
<keyword evidence="4" id="KW-1185">Reference proteome</keyword>
<dbReference type="InterPro" id="IPR025261">
    <property type="entry name" value="Atos-like_cons_dom"/>
</dbReference>